<evidence type="ECO:0000313" key="2">
    <source>
        <dbReference type="EMBL" id="PIL31141.1"/>
    </source>
</evidence>
<dbReference type="AlphaFoldDB" id="A0A2G8SBL6"/>
<proteinExistence type="predicted"/>
<feature type="region of interest" description="Disordered" evidence="1">
    <location>
        <begin position="504"/>
        <end position="528"/>
    </location>
</feature>
<organism evidence="2 3">
    <name type="scientific">Ganoderma sinense ZZ0214-1</name>
    <dbReference type="NCBI Taxonomy" id="1077348"/>
    <lineage>
        <taxon>Eukaryota</taxon>
        <taxon>Fungi</taxon>
        <taxon>Dikarya</taxon>
        <taxon>Basidiomycota</taxon>
        <taxon>Agaricomycotina</taxon>
        <taxon>Agaricomycetes</taxon>
        <taxon>Polyporales</taxon>
        <taxon>Polyporaceae</taxon>
        <taxon>Ganoderma</taxon>
    </lineage>
</organism>
<feature type="region of interest" description="Disordered" evidence="1">
    <location>
        <begin position="421"/>
        <end position="441"/>
    </location>
</feature>
<gene>
    <name evidence="2" type="ORF">GSI_05837</name>
</gene>
<comment type="caution">
    <text evidence="2">The sequence shown here is derived from an EMBL/GenBank/DDBJ whole genome shotgun (WGS) entry which is preliminary data.</text>
</comment>
<evidence type="ECO:0000256" key="1">
    <source>
        <dbReference type="SAM" id="MobiDB-lite"/>
    </source>
</evidence>
<accession>A0A2G8SBL6</accession>
<dbReference type="EMBL" id="AYKW01000012">
    <property type="protein sequence ID" value="PIL31141.1"/>
    <property type="molecule type" value="Genomic_DNA"/>
</dbReference>
<sequence>MCSNEPDSYGQPRLNFDVLRLICNDLAEVSDVLSFALTCSTLRKGALQRRLVMSSVVLSSPEAVERFHKFIFADQTSRAPYLYGLTFHPYADYAPDGDPRFQSCLIAILEVATRLEYLDFPTSIGDSVCSTVAKMTTLRELVVTSGSNASPHDQYNPEALGILLTALRSPLRHLLVADYEQGQISLDFLHSHLVHFAPTLEFLKFGDLSSNIFSFPVTTPFAAVRSLHISSVYQFSAYGMDILLRLFPNLDDTLFLKGFILRAEEYSGLRERNQEAQKEYTWPGLYRVTYNTPLAFTMALRCPIRCMDIYGLVPEEARYLTEVLRDNCPQQLLLPMALFSHNHLQIVDRLFPPEAADRLTHLVLFFEIDINRRRQPSGQSNSNFSWDQFMDTFVHATKHLRRLTHLRVVLYYHVYAPTSEFESESKPTPNQPNAPPEPHVDDEAFAQNIAHDADLYPAAIRLLHSLPALEYVLLTTCGVHRFGKPWTYWHSSRAWHVQEVVAESEDLRRDDPLDGAQTRDSTRSRSCVEISGEAAEAVVDEEELHLGQREEKMVSHCAQSALE</sequence>
<dbReference type="Proteomes" id="UP000230002">
    <property type="component" value="Unassembled WGS sequence"/>
</dbReference>
<evidence type="ECO:0000313" key="3">
    <source>
        <dbReference type="Proteomes" id="UP000230002"/>
    </source>
</evidence>
<name>A0A2G8SBL6_9APHY</name>
<feature type="region of interest" description="Disordered" evidence="1">
    <location>
        <begin position="543"/>
        <end position="563"/>
    </location>
</feature>
<feature type="compositionally biased region" description="Basic and acidic residues" evidence="1">
    <location>
        <begin position="544"/>
        <end position="554"/>
    </location>
</feature>
<reference evidence="2 3" key="1">
    <citation type="journal article" date="2015" name="Sci. Rep.">
        <title>Chromosome-level genome map provides insights into diverse defense mechanisms in the medicinal fungus Ganoderma sinense.</title>
        <authorList>
            <person name="Zhu Y."/>
            <person name="Xu J."/>
            <person name="Sun C."/>
            <person name="Zhou S."/>
            <person name="Xu H."/>
            <person name="Nelson D.R."/>
            <person name="Qian J."/>
            <person name="Song J."/>
            <person name="Luo H."/>
            <person name="Xiang L."/>
            <person name="Li Y."/>
            <person name="Xu Z."/>
            <person name="Ji A."/>
            <person name="Wang L."/>
            <person name="Lu S."/>
            <person name="Hayward A."/>
            <person name="Sun W."/>
            <person name="Li X."/>
            <person name="Schwartz D.C."/>
            <person name="Wang Y."/>
            <person name="Chen S."/>
        </authorList>
    </citation>
    <scope>NUCLEOTIDE SEQUENCE [LARGE SCALE GENOMIC DNA]</scope>
    <source>
        <strain evidence="2 3">ZZ0214-1</strain>
    </source>
</reference>
<protein>
    <recommendedName>
        <fullName evidence="4">F-box domain-containing protein</fullName>
    </recommendedName>
</protein>
<keyword evidence="3" id="KW-1185">Reference proteome</keyword>
<evidence type="ECO:0008006" key="4">
    <source>
        <dbReference type="Google" id="ProtNLM"/>
    </source>
</evidence>